<dbReference type="SUPFAM" id="SSF55154">
    <property type="entry name" value="CYTH-like phosphatases"/>
    <property type="match status" value="1"/>
</dbReference>
<comment type="function">
    <text evidence="8">First step of mRNA capping. Converts the 5'-triphosphate end of a nascent mRNA chain into a diphosphate end.</text>
</comment>
<dbReference type="Pfam" id="PF02940">
    <property type="entry name" value="mRNA_triPase"/>
    <property type="match status" value="1"/>
</dbReference>
<keyword evidence="5 8" id="KW-0378">Hydrolase</keyword>
<dbReference type="EMBL" id="JAGPXD010000005">
    <property type="protein sequence ID" value="KAH7353993.1"/>
    <property type="molecule type" value="Genomic_DNA"/>
</dbReference>
<sequence length="866" mass="94927">MDLRSLVNPSDDGDRPSEKPAPQAPPHAQPHTYAQQQQQHHQQHHQQPPQTPTTPAQSNTSYAFRESAYSHALHTSPGKPPAPQEYAVHAQPAPGAYPPPQSPYQTPGPYHGRPSQPSLQTQYGNDPRSPGGQPAPAPSPYRQVPTPSTAGPGSGYPFPPSGQGPPPGHEATASPVQRHQYPPTNPYPARDSYSHATSTPLSATGPPSHPGGPYAAHQQHHPVPQTPPVGAQGSNQAFIHQRSQSTHSTPTPTSAQSQHQYGQPYSRGSPVVSSHPPPVEYNRQPSQPPTPLGPPLSTGQRQSSAAPNSFAHPSSPYQQRMSAAPPQVHQPHATPPPPHPPNLHRSSSSHTAYDSRAHDAHRRSQSHSERDKSLSVSPKTRVPSIPSSAGGHPSAPPSVSAESDTRPMQLSMANILEAEPRKERAATPAKRKLADRDLSPRELEKNDVRPPPGQVNGSHASLARSSTQPAQPKPAPVAVKKRTRHPSVPVWAQMWNQRENRRLHKANFELQKRGPPGVNGSAPPKADRTSRHPSPEATRTSSTAKERPAEVVVPKGPEDLLGPWEPCIIGVKPYEEIPKAVADFIFIHVVSNPDNGEIMSRNVQFEIEAKLGTLIDKDTNERVDKYVSTECLLQDTGRLAFKSSMTTGQHKGLNDWLNDKVVNTNPQNPDPKVRGRVQIQYKHRRELDKFFELPSNLQGRLPGCVRSRFQAKHSVKVRVTYDQKTGQVLQKIVKARVADLNLHLPGCPHDCRISINLEAAWDGSVEELEQLAIGHESKFTDRNKDRLSYTQSHYQIDLTQVTQQVPGPNNTMQVNKEHELEIELNPTTAIDQGRRAMSGQPHRYAELVEGFVDNIRVLARTSGDFV</sequence>
<keyword evidence="6 8" id="KW-0539">Nucleus</keyword>
<evidence type="ECO:0000259" key="10">
    <source>
        <dbReference type="Pfam" id="PF02940"/>
    </source>
</evidence>
<feature type="compositionally biased region" description="Polar residues" evidence="9">
    <location>
        <begin position="455"/>
        <end position="467"/>
    </location>
</feature>
<dbReference type="GO" id="GO:0031533">
    <property type="term" value="C:mRNA capping enzyme complex"/>
    <property type="evidence" value="ECO:0007669"/>
    <property type="project" value="UniProtKB-UniRule"/>
</dbReference>
<dbReference type="GO" id="GO:0140818">
    <property type="term" value="F:mRNA 5'-triphosphate monophosphatase activity"/>
    <property type="evidence" value="ECO:0007669"/>
    <property type="project" value="UniProtKB-EC"/>
</dbReference>
<keyword evidence="4 8" id="KW-0507">mRNA processing</keyword>
<comment type="catalytic activity">
    <reaction evidence="7">
        <text>a 5'-end triphospho-ribonucleoside in mRNA + H2O = a 5'-end diphospho-ribonucleoside in mRNA + phosphate + H(+)</text>
        <dbReference type="Rhea" id="RHEA:67004"/>
        <dbReference type="Rhea" id="RHEA-COMP:17164"/>
        <dbReference type="Rhea" id="RHEA-COMP:17165"/>
        <dbReference type="ChEBI" id="CHEBI:15377"/>
        <dbReference type="ChEBI" id="CHEBI:15378"/>
        <dbReference type="ChEBI" id="CHEBI:43474"/>
        <dbReference type="ChEBI" id="CHEBI:167616"/>
        <dbReference type="ChEBI" id="CHEBI:167618"/>
        <dbReference type="EC" id="3.6.1.74"/>
    </reaction>
    <physiologicalReaction direction="left-to-right" evidence="7">
        <dbReference type="Rhea" id="RHEA:67005"/>
    </physiologicalReaction>
</comment>
<feature type="compositionally biased region" description="Pro residues" evidence="9">
    <location>
        <begin position="157"/>
        <end position="168"/>
    </location>
</feature>
<evidence type="ECO:0000256" key="6">
    <source>
        <dbReference type="ARBA" id="ARBA00023242"/>
    </source>
</evidence>
<feature type="compositionally biased region" description="Low complexity" evidence="9">
    <location>
        <begin position="29"/>
        <end position="57"/>
    </location>
</feature>
<evidence type="ECO:0000256" key="9">
    <source>
        <dbReference type="SAM" id="MobiDB-lite"/>
    </source>
</evidence>
<feature type="compositionally biased region" description="Basic and acidic residues" evidence="9">
    <location>
        <begin position="432"/>
        <end position="448"/>
    </location>
</feature>
<feature type="compositionally biased region" description="Low complexity" evidence="9">
    <location>
        <begin position="240"/>
        <end position="260"/>
    </location>
</feature>
<evidence type="ECO:0000256" key="7">
    <source>
        <dbReference type="ARBA" id="ARBA00047740"/>
    </source>
</evidence>
<organism evidence="11 12">
    <name type="scientific">Plectosphaerella cucumerina</name>
    <dbReference type="NCBI Taxonomy" id="40658"/>
    <lineage>
        <taxon>Eukaryota</taxon>
        <taxon>Fungi</taxon>
        <taxon>Dikarya</taxon>
        <taxon>Ascomycota</taxon>
        <taxon>Pezizomycotina</taxon>
        <taxon>Sordariomycetes</taxon>
        <taxon>Hypocreomycetidae</taxon>
        <taxon>Glomerellales</taxon>
        <taxon>Plectosphaerellaceae</taxon>
        <taxon>Plectosphaerella</taxon>
    </lineage>
</organism>
<dbReference type="AlphaFoldDB" id="A0A8K0X1W1"/>
<dbReference type="EC" id="3.6.1.74" evidence="8"/>
<proteinExistence type="inferred from homology"/>
<dbReference type="GO" id="GO:0006370">
    <property type="term" value="P:7-methylguanosine mRNA capping"/>
    <property type="evidence" value="ECO:0007669"/>
    <property type="project" value="UniProtKB-UniRule"/>
</dbReference>
<dbReference type="InterPro" id="IPR037009">
    <property type="entry name" value="mRNA_triPase_Cet1_sf"/>
</dbReference>
<feature type="compositionally biased region" description="Low complexity" evidence="9">
    <location>
        <begin position="383"/>
        <end position="401"/>
    </location>
</feature>
<evidence type="ECO:0000256" key="8">
    <source>
        <dbReference type="RuleBase" id="RU367053"/>
    </source>
</evidence>
<evidence type="ECO:0000313" key="11">
    <source>
        <dbReference type="EMBL" id="KAH7353993.1"/>
    </source>
</evidence>
<comment type="caution">
    <text evidence="11">The sequence shown here is derived from an EMBL/GenBank/DDBJ whole genome shotgun (WGS) entry which is preliminary data.</text>
</comment>
<dbReference type="GO" id="GO:0004651">
    <property type="term" value="F:polynucleotide 5'-phosphatase activity"/>
    <property type="evidence" value="ECO:0007669"/>
    <property type="project" value="UniProtKB-UniRule"/>
</dbReference>
<dbReference type="InterPro" id="IPR040343">
    <property type="entry name" value="Cet1/Ctl1"/>
</dbReference>
<evidence type="ECO:0000256" key="2">
    <source>
        <dbReference type="ARBA" id="ARBA00004123"/>
    </source>
</evidence>
<accession>A0A8K0X1W1</accession>
<name>A0A8K0X1W1_9PEZI</name>
<feature type="compositionally biased region" description="Low complexity" evidence="9">
    <location>
        <begin position="323"/>
        <end position="332"/>
    </location>
</feature>
<dbReference type="Gene3D" id="3.20.100.10">
    <property type="entry name" value="mRNA triphosphatase Cet1-like"/>
    <property type="match status" value="1"/>
</dbReference>
<keyword evidence="8" id="KW-0506">mRNA capping</keyword>
<feature type="compositionally biased region" description="Polar residues" evidence="9">
    <location>
        <begin position="300"/>
        <end position="321"/>
    </location>
</feature>
<gene>
    <name evidence="11" type="ORF">B0T11DRAFT_122535</name>
</gene>
<comment type="subcellular location">
    <subcellularLocation>
        <location evidence="2 8">Nucleus</location>
    </subcellularLocation>
</comment>
<feature type="region of interest" description="Disordered" evidence="9">
    <location>
        <begin position="1"/>
        <end position="556"/>
    </location>
</feature>
<comment type="subunit">
    <text evidence="8">Heterodimer. The mRNA-capping enzyme is composed of two separate chains alpha and beta, respectively a mRNA guanylyltransferase and an mRNA 5'-triphosphate monophosphatase.</text>
</comment>
<evidence type="ECO:0000256" key="3">
    <source>
        <dbReference type="ARBA" id="ARBA00006345"/>
    </source>
</evidence>
<dbReference type="PANTHER" id="PTHR28118">
    <property type="entry name" value="POLYNUCLEOTIDE 5'-TRIPHOSPHATASE-RELATED"/>
    <property type="match status" value="1"/>
</dbReference>
<feature type="domain" description="mRNA triphosphatase Cet1-like" evidence="10">
    <location>
        <begin position="575"/>
        <end position="824"/>
    </location>
</feature>
<dbReference type="OrthoDB" id="272147at2759"/>
<evidence type="ECO:0000256" key="1">
    <source>
        <dbReference type="ARBA" id="ARBA00001946"/>
    </source>
</evidence>
<keyword evidence="12" id="KW-1185">Reference proteome</keyword>
<reference evidence="11" key="1">
    <citation type="journal article" date="2021" name="Nat. Commun.">
        <title>Genetic determinants of endophytism in the Arabidopsis root mycobiome.</title>
        <authorList>
            <person name="Mesny F."/>
            <person name="Miyauchi S."/>
            <person name="Thiergart T."/>
            <person name="Pickel B."/>
            <person name="Atanasova L."/>
            <person name="Karlsson M."/>
            <person name="Huettel B."/>
            <person name="Barry K.W."/>
            <person name="Haridas S."/>
            <person name="Chen C."/>
            <person name="Bauer D."/>
            <person name="Andreopoulos W."/>
            <person name="Pangilinan J."/>
            <person name="LaButti K."/>
            <person name="Riley R."/>
            <person name="Lipzen A."/>
            <person name="Clum A."/>
            <person name="Drula E."/>
            <person name="Henrissat B."/>
            <person name="Kohler A."/>
            <person name="Grigoriev I.V."/>
            <person name="Martin F.M."/>
            <person name="Hacquard S."/>
        </authorList>
    </citation>
    <scope>NUCLEOTIDE SEQUENCE</scope>
    <source>
        <strain evidence="11">MPI-CAGE-AT-0016</strain>
    </source>
</reference>
<evidence type="ECO:0000256" key="4">
    <source>
        <dbReference type="ARBA" id="ARBA00022664"/>
    </source>
</evidence>
<dbReference type="CDD" id="cd07470">
    <property type="entry name" value="CYTH-like_mRNA_RTPase"/>
    <property type="match status" value="1"/>
</dbReference>
<dbReference type="PANTHER" id="PTHR28118:SF1">
    <property type="entry name" value="POLYNUCLEOTIDE 5'-TRIPHOSPHATASE CTL1-RELATED"/>
    <property type="match status" value="1"/>
</dbReference>
<comment type="cofactor">
    <cofactor evidence="1 8">
        <name>Mg(2+)</name>
        <dbReference type="ChEBI" id="CHEBI:18420"/>
    </cofactor>
</comment>
<evidence type="ECO:0000256" key="5">
    <source>
        <dbReference type="ARBA" id="ARBA00022801"/>
    </source>
</evidence>
<feature type="compositionally biased region" description="Basic and acidic residues" evidence="9">
    <location>
        <begin position="525"/>
        <end position="534"/>
    </location>
</feature>
<dbReference type="InterPro" id="IPR004206">
    <property type="entry name" value="mRNA_triPase_Cet1"/>
</dbReference>
<dbReference type="InterPro" id="IPR033469">
    <property type="entry name" value="CYTH-like_dom_sf"/>
</dbReference>
<protein>
    <recommendedName>
        <fullName evidence="8">mRNA-capping enzyme subunit beta</fullName>
        <ecNumber evidence="8">3.6.1.74</ecNumber>
    </recommendedName>
    <alternativeName>
        <fullName evidence="8">mRNA 5'-phosphatase</fullName>
    </alternativeName>
    <alternativeName>
        <fullName evidence="8">mRNA 5'-triphosphate monophosphatase</fullName>
    </alternativeName>
</protein>
<dbReference type="Proteomes" id="UP000813385">
    <property type="component" value="Unassembled WGS sequence"/>
</dbReference>
<comment type="similarity">
    <text evidence="3 8">Belongs to the fungal TPase family.</text>
</comment>
<evidence type="ECO:0000313" key="12">
    <source>
        <dbReference type="Proteomes" id="UP000813385"/>
    </source>
</evidence>
<feature type="compositionally biased region" description="Polar residues" evidence="9">
    <location>
        <begin position="115"/>
        <end position="124"/>
    </location>
</feature>